<dbReference type="PROSITE" id="PS51755">
    <property type="entry name" value="OMPR_PHOB"/>
    <property type="match status" value="1"/>
</dbReference>
<keyword evidence="3" id="KW-1133">Transmembrane helix</keyword>
<dbReference type="Pfam" id="PF00486">
    <property type="entry name" value="Trans_reg_C"/>
    <property type="match status" value="1"/>
</dbReference>
<evidence type="ECO:0000256" key="3">
    <source>
        <dbReference type="SAM" id="Phobius"/>
    </source>
</evidence>
<dbReference type="InterPro" id="IPR016032">
    <property type="entry name" value="Sig_transdc_resp-reg_C-effctor"/>
</dbReference>
<keyword evidence="6" id="KW-1185">Reference proteome</keyword>
<sequence length="726" mass="82159">MLYFLQYCFDPAASCLYCDGEQVSLRPKVAQLLAYFLAHPNQIVTRETLLSTLWQHGEFREAALTQSITELRQALKDNAQQPTFIKTIPQQGYQWICPVESRTLTTFKLTTTMKAMLVVGAIALGGAAVSFYLMSGSSSVATQVQVERETLIIAPMVNETGVQANAWWGYALEAALREYLQSSYQLVPRSQYPELLNNNAVNKLTLSLKPIQQRFILSVAYGDKHTELIVEQLDESFEAIATQIVTQLALGDNDKTNEKSALNLAMNDYYRGVQALNEQGPELAKAYFEAAVAQMPEHLESQLELAQICWQLGDIDAATHRFEQISLSSASIATRARYHLYYGEFFKAQGLHQRALQQAQLALEAAEQSQQVELIAMAYQLQADAFWVLQRWDEYQHAMNSAHVLIGSRSFAYSEAQRSFYLANPPAAGPAEKTLLNLEKSKPVLAQAIGYYEQTGQTMNLIKALFAYGQNYLVPVVESEPSLLKALDLAQKHGYRYLEKQILTYLGFYYIQLHQGEKALDYLNRVKVEPRFIPSHEQQQLLIGMAHMDIALQTGDTNALQSAISQYQMLLNSDYISSVTRANVKLLLGWTWIKAGKLALAKQLTTEAMQDYQTLQLQEVETYALYTQMYIHLLNNEPQQALEIITAHQHTNSHLLLLYGVVAADMLKEEALQKRFSDKLAGLENSQLLQQQLQQLHRQSHIDKRFIAELIDAPYSVYCQSKWTIN</sequence>
<dbReference type="InterPro" id="IPR001867">
    <property type="entry name" value="OmpR/PhoB-type_DNA-bd"/>
</dbReference>
<gene>
    <name evidence="5" type="ORF">CEX98_18340</name>
</gene>
<name>A0A2A5JLL6_PSEO7</name>
<feature type="domain" description="OmpR/PhoB-type" evidence="4">
    <location>
        <begin position="1"/>
        <end position="97"/>
    </location>
</feature>
<dbReference type="Pfam" id="PF14559">
    <property type="entry name" value="TPR_19"/>
    <property type="match status" value="1"/>
</dbReference>
<dbReference type="EMBL" id="NKHF01000089">
    <property type="protein sequence ID" value="PCK30267.1"/>
    <property type="molecule type" value="Genomic_DNA"/>
</dbReference>
<dbReference type="InterPro" id="IPR011990">
    <property type="entry name" value="TPR-like_helical_dom_sf"/>
</dbReference>
<dbReference type="Gene3D" id="1.25.40.10">
    <property type="entry name" value="Tetratricopeptide repeat domain"/>
    <property type="match status" value="1"/>
</dbReference>
<protein>
    <submittedName>
        <fullName evidence="5">Transcriptional regulator</fullName>
    </submittedName>
</protein>
<evidence type="ECO:0000256" key="2">
    <source>
        <dbReference type="PROSITE-ProRule" id="PRU01091"/>
    </source>
</evidence>
<dbReference type="SUPFAM" id="SSF48452">
    <property type="entry name" value="TPR-like"/>
    <property type="match status" value="2"/>
</dbReference>
<dbReference type="Gene3D" id="1.10.10.10">
    <property type="entry name" value="Winged helix-like DNA-binding domain superfamily/Winged helix DNA-binding domain"/>
    <property type="match status" value="1"/>
</dbReference>
<reference evidence="6" key="1">
    <citation type="journal article" date="2019" name="Genome Announc.">
        <title>Draft Genome Sequence of Pseudoalteromonas piscicida Strain 36Y ROTHPW, an Hypersaline Seawater Isolate from the South Coast of Sonora, Mexico.</title>
        <authorList>
            <person name="Sanchez-Diaz R."/>
            <person name="Molina-Garza Z.J."/>
            <person name="Cruz-Suarez L.E."/>
            <person name="Selvin J."/>
            <person name="Kiran G.S."/>
            <person name="Ibarra-Gamez J.C."/>
            <person name="Gomez-Gil B."/>
            <person name="Galaviz-Silva L."/>
        </authorList>
    </citation>
    <scope>NUCLEOTIDE SEQUENCE [LARGE SCALE GENOMIC DNA]</scope>
    <source>
        <strain evidence="6">36Y_RITHPW</strain>
    </source>
</reference>
<feature type="transmembrane region" description="Helical" evidence="3">
    <location>
        <begin position="115"/>
        <end position="134"/>
    </location>
</feature>
<evidence type="ECO:0000313" key="5">
    <source>
        <dbReference type="EMBL" id="PCK30267.1"/>
    </source>
</evidence>
<accession>A0A2A5JLL6</accession>
<dbReference type="GO" id="GO:0003677">
    <property type="term" value="F:DNA binding"/>
    <property type="evidence" value="ECO:0007669"/>
    <property type="project" value="UniProtKB-UniRule"/>
</dbReference>
<dbReference type="GO" id="GO:0006355">
    <property type="term" value="P:regulation of DNA-templated transcription"/>
    <property type="evidence" value="ECO:0007669"/>
    <property type="project" value="InterPro"/>
</dbReference>
<dbReference type="SUPFAM" id="SSF46894">
    <property type="entry name" value="C-terminal effector domain of the bipartite response regulators"/>
    <property type="match status" value="1"/>
</dbReference>
<keyword evidence="3" id="KW-0812">Transmembrane</keyword>
<dbReference type="OrthoDB" id="6311790at2"/>
<organism evidence="5 6">
    <name type="scientific">Pseudoalteromonas piscicida</name>
    <dbReference type="NCBI Taxonomy" id="43662"/>
    <lineage>
        <taxon>Bacteria</taxon>
        <taxon>Pseudomonadati</taxon>
        <taxon>Pseudomonadota</taxon>
        <taxon>Gammaproteobacteria</taxon>
        <taxon>Alteromonadales</taxon>
        <taxon>Pseudoalteromonadaceae</taxon>
        <taxon>Pseudoalteromonas</taxon>
    </lineage>
</organism>
<feature type="DNA-binding region" description="OmpR/PhoB-type" evidence="2">
    <location>
        <begin position="1"/>
        <end position="97"/>
    </location>
</feature>
<dbReference type="Proteomes" id="UP000228621">
    <property type="component" value="Unassembled WGS sequence"/>
</dbReference>
<keyword evidence="3" id="KW-0472">Membrane</keyword>
<evidence type="ECO:0000313" key="6">
    <source>
        <dbReference type="Proteomes" id="UP000228621"/>
    </source>
</evidence>
<dbReference type="SMART" id="SM00862">
    <property type="entry name" value="Trans_reg_C"/>
    <property type="match status" value="1"/>
</dbReference>
<proteinExistence type="predicted"/>
<comment type="caution">
    <text evidence="5">The sequence shown here is derived from an EMBL/GenBank/DDBJ whole genome shotgun (WGS) entry which is preliminary data.</text>
</comment>
<dbReference type="CDD" id="cd00383">
    <property type="entry name" value="trans_reg_C"/>
    <property type="match status" value="1"/>
</dbReference>
<dbReference type="AlphaFoldDB" id="A0A2A5JLL6"/>
<keyword evidence="1 2" id="KW-0238">DNA-binding</keyword>
<dbReference type="GO" id="GO:0000160">
    <property type="term" value="P:phosphorelay signal transduction system"/>
    <property type="evidence" value="ECO:0007669"/>
    <property type="project" value="InterPro"/>
</dbReference>
<dbReference type="RefSeq" id="WP_099643470.1">
    <property type="nucleotide sequence ID" value="NZ_NKHF01000089.1"/>
</dbReference>
<evidence type="ECO:0000259" key="4">
    <source>
        <dbReference type="PROSITE" id="PS51755"/>
    </source>
</evidence>
<evidence type="ECO:0000256" key="1">
    <source>
        <dbReference type="ARBA" id="ARBA00023125"/>
    </source>
</evidence>
<dbReference type="InterPro" id="IPR036388">
    <property type="entry name" value="WH-like_DNA-bd_sf"/>
</dbReference>